<evidence type="ECO:0000256" key="5">
    <source>
        <dbReference type="ARBA" id="ARBA00022525"/>
    </source>
</evidence>
<feature type="compositionally biased region" description="Low complexity" evidence="9">
    <location>
        <begin position="137"/>
        <end position="185"/>
    </location>
</feature>
<keyword evidence="13" id="KW-1185">Reference proteome</keyword>
<sequence length="600" mass="64587">MLTPRVVVLTLAYSVLRWTALPQDLSSSSSLRSSFFVSAHSGPSSGTAHDAAAAAAAGRPAHENDVYAAADGESLSSVYERAAWVDEGDLPQDEQFMIGGDSVLRNLGHVGSMLDNEGSGGDLDKRWPPNPKWTMRKSPAATTPSRTTTKGNSATPVVPPATTTTTTTETTTTMPKMTTTPTTTPVQNASVTTTATGYTLPKPPLSTCGAPYYSNTAGGVIYGARIGNVAWRAVPTSFVKRNGAYLTLDGKGYRIVGPNAYWLGLDENVNYGISYPDKSRIREVMAVTVALGGNTIRSHSLGVSTGNSLSVWPNAYSTNLNAFDTIDYAIYAARAYGLRLIIPFTDHGGKYDFIRWAGGDTSDGNSFYWNSDIVKIFKDYIKMYLNHVNTYTGVALKDDPTILGWETGNEFGAYMLGAGAPPATWTSNIASYINSIAPNHLIFDGTNGLVDSSGFLRNTGVSVANVDVVTDHFYPALDWLLSKGQTMMGSYSKSFFIGELDWTGMKGGSDMASFYSTIESWGSSGSMAWNLMSHDGQCCNWIYHFTSLQNDGYSIYYPNGHTQAEQASLLALAQHWHRMRGLTPPTVLAAVACPQLPIPS</sequence>
<evidence type="ECO:0000256" key="9">
    <source>
        <dbReference type="SAM" id="MobiDB-lite"/>
    </source>
</evidence>
<keyword evidence="7" id="KW-0378">Hydrolase</keyword>
<evidence type="ECO:0000256" key="1">
    <source>
        <dbReference type="ARBA" id="ARBA00001678"/>
    </source>
</evidence>
<comment type="similarity">
    <text evidence="3">Belongs to the glycosyl hydrolase 5 (cellulase A) family.</text>
</comment>
<dbReference type="GO" id="GO:0005576">
    <property type="term" value="C:extracellular region"/>
    <property type="evidence" value="ECO:0007669"/>
    <property type="project" value="UniProtKB-SubCell"/>
</dbReference>
<name>A0A2X0NQ47_9BASI</name>
<gene>
    <name evidence="12" type="primary">BQ5605_C012g06996</name>
    <name evidence="12" type="ORF">BQ5605_C012G06996</name>
</gene>
<evidence type="ECO:0000256" key="7">
    <source>
        <dbReference type="ARBA" id="ARBA00022801"/>
    </source>
</evidence>
<dbReference type="EC" id="3.2.1.78" evidence="4"/>
<dbReference type="Pfam" id="PF26410">
    <property type="entry name" value="GH5_mannosidase"/>
    <property type="match status" value="1"/>
</dbReference>
<comment type="subcellular location">
    <subcellularLocation>
        <location evidence="2">Secreted</location>
    </subcellularLocation>
</comment>
<evidence type="ECO:0000256" key="2">
    <source>
        <dbReference type="ARBA" id="ARBA00004613"/>
    </source>
</evidence>
<evidence type="ECO:0000256" key="4">
    <source>
        <dbReference type="ARBA" id="ARBA00012706"/>
    </source>
</evidence>
<evidence type="ECO:0000313" key="12">
    <source>
        <dbReference type="EMBL" id="SGY16802.1"/>
    </source>
</evidence>
<evidence type="ECO:0000256" key="3">
    <source>
        <dbReference type="ARBA" id="ARBA00005641"/>
    </source>
</evidence>
<accession>A0A2X0NQ47</accession>
<feature type="chain" id="PRO_5015997287" description="mannan endo-1,4-beta-mannosidase" evidence="10">
    <location>
        <begin position="23"/>
        <end position="600"/>
    </location>
</feature>
<dbReference type="PANTHER" id="PTHR31451:SF39">
    <property type="entry name" value="MANNAN ENDO-1,4-BETA-MANNOSIDASE 1"/>
    <property type="match status" value="1"/>
</dbReference>
<dbReference type="GO" id="GO:0016985">
    <property type="term" value="F:mannan endo-1,4-beta-mannosidase activity"/>
    <property type="evidence" value="ECO:0007669"/>
    <property type="project" value="UniProtKB-EC"/>
</dbReference>
<dbReference type="InterPro" id="IPR017853">
    <property type="entry name" value="GH"/>
</dbReference>
<dbReference type="AlphaFoldDB" id="A0A2X0NQ47"/>
<dbReference type="Proteomes" id="UP000249464">
    <property type="component" value="Unassembled WGS sequence"/>
</dbReference>
<proteinExistence type="inferred from homology"/>
<dbReference type="EMBL" id="FQNC01000014">
    <property type="protein sequence ID" value="SGY16802.1"/>
    <property type="molecule type" value="Genomic_DNA"/>
</dbReference>
<evidence type="ECO:0000256" key="10">
    <source>
        <dbReference type="SAM" id="SignalP"/>
    </source>
</evidence>
<dbReference type="STRING" id="796604.A0A2X0NQ47"/>
<evidence type="ECO:0000256" key="8">
    <source>
        <dbReference type="ARBA" id="ARBA00023295"/>
    </source>
</evidence>
<comment type="catalytic activity">
    <reaction evidence="1">
        <text>Random hydrolysis of (1-&gt;4)-beta-D-mannosidic linkages in mannans, galactomannans and glucomannans.</text>
        <dbReference type="EC" id="3.2.1.78"/>
    </reaction>
</comment>
<evidence type="ECO:0000259" key="11">
    <source>
        <dbReference type="Pfam" id="PF26410"/>
    </source>
</evidence>
<dbReference type="InterPro" id="IPR045053">
    <property type="entry name" value="MAN-like"/>
</dbReference>
<feature type="signal peptide" evidence="10">
    <location>
        <begin position="1"/>
        <end position="22"/>
    </location>
</feature>
<reference evidence="12 13" key="1">
    <citation type="submission" date="2016-11" db="EMBL/GenBank/DDBJ databases">
        <authorList>
            <person name="Jaros S."/>
            <person name="Januszkiewicz K."/>
            <person name="Wedrychowicz H."/>
        </authorList>
    </citation>
    <scope>NUCLEOTIDE SEQUENCE [LARGE SCALE GENOMIC DNA]</scope>
</reference>
<feature type="region of interest" description="Disordered" evidence="9">
    <location>
        <begin position="115"/>
        <end position="187"/>
    </location>
</feature>
<dbReference type="Gene3D" id="3.20.20.80">
    <property type="entry name" value="Glycosidases"/>
    <property type="match status" value="1"/>
</dbReference>
<organism evidence="12 13">
    <name type="scientific">Microbotryum silenes-dioicae</name>
    <dbReference type="NCBI Taxonomy" id="796604"/>
    <lineage>
        <taxon>Eukaryota</taxon>
        <taxon>Fungi</taxon>
        <taxon>Dikarya</taxon>
        <taxon>Basidiomycota</taxon>
        <taxon>Pucciniomycotina</taxon>
        <taxon>Microbotryomycetes</taxon>
        <taxon>Microbotryales</taxon>
        <taxon>Microbotryaceae</taxon>
        <taxon>Microbotryum</taxon>
    </lineage>
</organism>
<dbReference type="SUPFAM" id="SSF51445">
    <property type="entry name" value="(Trans)glycosidases"/>
    <property type="match status" value="1"/>
</dbReference>
<protein>
    <recommendedName>
        <fullName evidence="4">mannan endo-1,4-beta-mannosidase</fullName>
        <ecNumber evidence="4">3.2.1.78</ecNumber>
    </recommendedName>
</protein>
<feature type="domain" description="Glycoside hydrolase family 5" evidence="11">
    <location>
        <begin position="364"/>
        <end position="490"/>
    </location>
</feature>
<evidence type="ECO:0000256" key="6">
    <source>
        <dbReference type="ARBA" id="ARBA00022729"/>
    </source>
</evidence>
<keyword evidence="5" id="KW-0964">Secreted</keyword>
<dbReference type="PANTHER" id="PTHR31451">
    <property type="match status" value="1"/>
</dbReference>
<keyword evidence="6 10" id="KW-0732">Signal</keyword>
<evidence type="ECO:0000313" key="13">
    <source>
        <dbReference type="Proteomes" id="UP000249464"/>
    </source>
</evidence>
<dbReference type="InterPro" id="IPR001547">
    <property type="entry name" value="Glyco_hydro_5"/>
</dbReference>
<keyword evidence="8" id="KW-0326">Glycosidase</keyword>